<dbReference type="InterPro" id="IPR036134">
    <property type="entry name" value="Crypto/Photolyase_FAD-like_sf"/>
</dbReference>
<dbReference type="EMBL" id="KI913977">
    <property type="protein sequence ID" value="ETV96372.1"/>
    <property type="molecule type" value="Genomic_DNA"/>
</dbReference>
<dbReference type="RefSeq" id="XP_008875164.1">
    <property type="nucleotide sequence ID" value="XM_008876942.1"/>
</dbReference>
<comment type="similarity">
    <text evidence="2">Belongs to the DNA photolyase class-2 family.</text>
</comment>
<proteinExistence type="inferred from homology"/>
<dbReference type="GO" id="GO:0000719">
    <property type="term" value="P:photoreactive repair"/>
    <property type="evidence" value="ECO:0007669"/>
    <property type="project" value="TreeGrafter"/>
</dbReference>
<dbReference type="PROSITE" id="PS51645">
    <property type="entry name" value="PHR_CRY_ALPHA_BETA"/>
    <property type="match status" value="1"/>
</dbReference>
<dbReference type="InterPro" id="IPR052219">
    <property type="entry name" value="Photolyase_Class-2"/>
</dbReference>
<keyword evidence="9" id="KW-0234">DNA repair</keyword>
<evidence type="ECO:0000256" key="4">
    <source>
        <dbReference type="ARBA" id="ARBA00014046"/>
    </source>
</evidence>
<evidence type="ECO:0000256" key="5">
    <source>
        <dbReference type="ARBA" id="ARBA00022630"/>
    </source>
</evidence>
<dbReference type="PANTHER" id="PTHR10211:SF0">
    <property type="entry name" value="DEOXYRIBODIPYRIMIDINE PHOTO-LYASE"/>
    <property type="match status" value="1"/>
</dbReference>
<sequence length="509" mass="56255">MRVRVADLARPGVHKERLRWLRGTESIDGTHVLYWMQSSLRTKFNYALEVAIDAATRLQQPLHVLHTIDAASTKSERHMAFLLESLVDVHTSLRTRNLRLNVGYGPSTVDIALAAAHGASLVVVDHPYLRHPAKLYQTFADQATSTAVLQVEGDVVVPVEHASDKEEHTARTIRPKITKLLDRYLKPLAPGTPPAAVCANVSLANSLAIPCCTWLDPSQSVDELLAATAGSLDTSVARVRTYLGGESQAQAAVQAFFKAKLAKYATARNEPSGDGSSNLSPYLHYGNVSPVDIALQTKAFAGTGPAVAASKASFLEELIVRRELSMNFVWYNPRYDAFDAALPAYAVLTLQEHAADKRAITYSKDELDMAKTHDPYWNAAQLDMVVTGKMQNYMRMYWGKKIIEWSATPQEAFATAIDLNDKYNLDGDDPNSYTGVAWVFGKHDQGWKERDIFGKVRYMNAEGLERKFDMAAYLGKVRRLCAKAGRPTGTSLDMPVRAKKATASKRKRA</sequence>
<evidence type="ECO:0000313" key="14">
    <source>
        <dbReference type="EMBL" id="ETV96372.1"/>
    </source>
</evidence>
<dbReference type="EC" id="4.1.99.3" evidence="3"/>
<keyword evidence="7" id="KW-0274">FAD</keyword>
<keyword evidence="10" id="KW-0456">Lyase</keyword>
<protein>
    <recommendedName>
        <fullName evidence="4">Deoxyribodipyrimidine photo-lyase</fullName>
        <ecNumber evidence="3">4.1.99.3</ecNumber>
    </recommendedName>
    <alternativeName>
        <fullName evidence="11">DNA photolyase</fullName>
    </alternativeName>
</protein>
<dbReference type="FunFam" id="1.10.579.10:FF:000002">
    <property type="entry name" value="Deoxyribodipyrimidine photolyase"/>
    <property type="match status" value="1"/>
</dbReference>
<evidence type="ECO:0000256" key="10">
    <source>
        <dbReference type="ARBA" id="ARBA00023239"/>
    </source>
</evidence>
<feature type="domain" description="Photolyase/cryptochrome alpha/beta" evidence="13">
    <location>
        <begin position="30"/>
        <end position="159"/>
    </location>
</feature>
<evidence type="ECO:0000256" key="2">
    <source>
        <dbReference type="ARBA" id="ARBA00006409"/>
    </source>
</evidence>
<dbReference type="GO" id="GO:0003677">
    <property type="term" value="F:DNA binding"/>
    <property type="evidence" value="ECO:0007669"/>
    <property type="project" value="UniProtKB-KW"/>
</dbReference>
<dbReference type="GeneID" id="20087577"/>
<dbReference type="Gene3D" id="1.25.40.80">
    <property type="match status" value="1"/>
</dbReference>
<keyword evidence="8" id="KW-0238">DNA-binding</keyword>
<evidence type="ECO:0000259" key="13">
    <source>
        <dbReference type="PROSITE" id="PS51645"/>
    </source>
</evidence>
<dbReference type="OrthoDB" id="496749at2759"/>
<dbReference type="VEuPathDB" id="FungiDB:H310_10527"/>
<dbReference type="PANTHER" id="PTHR10211">
    <property type="entry name" value="DEOXYRIBODIPYRIMIDINE PHOTOLYASE"/>
    <property type="match status" value="1"/>
</dbReference>
<dbReference type="PROSITE" id="PS01083">
    <property type="entry name" value="DNA_PHOTOLYASES_2_1"/>
    <property type="match status" value="1"/>
</dbReference>
<dbReference type="Gene3D" id="3.40.50.620">
    <property type="entry name" value="HUPs"/>
    <property type="match status" value="1"/>
</dbReference>
<dbReference type="STRING" id="157072.A0A024TSS0"/>
<evidence type="ECO:0000256" key="6">
    <source>
        <dbReference type="ARBA" id="ARBA00022763"/>
    </source>
</evidence>
<dbReference type="AlphaFoldDB" id="A0A024TSS0"/>
<dbReference type="InterPro" id="IPR014729">
    <property type="entry name" value="Rossmann-like_a/b/a_fold"/>
</dbReference>
<evidence type="ECO:0000256" key="7">
    <source>
        <dbReference type="ARBA" id="ARBA00022827"/>
    </source>
</evidence>
<dbReference type="PROSITE" id="PS01084">
    <property type="entry name" value="DNA_PHOTOLYASES_2_2"/>
    <property type="match status" value="1"/>
</dbReference>
<organism evidence="14">
    <name type="scientific">Aphanomyces invadans</name>
    <dbReference type="NCBI Taxonomy" id="157072"/>
    <lineage>
        <taxon>Eukaryota</taxon>
        <taxon>Sar</taxon>
        <taxon>Stramenopiles</taxon>
        <taxon>Oomycota</taxon>
        <taxon>Saprolegniomycetes</taxon>
        <taxon>Saprolegniales</taxon>
        <taxon>Verrucalvaceae</taxon>
        <taxon>Aphanomyces</taxon>
    </lineage>
</organism>
<comment type="catalytic activity">
    <reaction evidence="12">
        <text>cyclobutadipyrimidine (in DNA) = 2 pyrimidine residues (in DNA).</text>
        <dbReference type="EC" id="4.1.99.3"/>
    </reaction>
</comment>
<dbReference type="InterPro" id="IPR036155">
    <property type="entry name" value="Crypto/Photolyase_N_sf"/>
</dbReference>
<dbReference type="Pfam" id="PF00875">
    <property type="entry name" value="DNA_photolyase"/>
    <property type="match status" value="1"/>
</dbReference>
<evidence type="ECO:0000256" key="8">
    <source>
        <dbReference type="ARBA" id="ARBA00023125"/>
    </source>
</evidence>
<keyword evidence="6" id="KW-0227">DNA damage</keyword>
<evidence type="ECO:0000256" key="9">
    <source>
        <dbReference type="ARBA" id="ARBA00023204"/>
    </source>
</evidence>
<keyword evidence="5" id="KW-0285">Flavoprotein</keyword>
<reference evidence="14" key="1">
    <citation type="submission" date="2013-12" db="EMBL/GenBank/DDBJ databases">
        <title>The Genome Sequence of Aphanomyces invadans NJM9701.</title>
        <authorList>
            <consortium name="The Broad Institute Genomics Platform"/>
            <person name="Russ C."/>
            <person name="Tyler B."/>
            <person name="van West P."/>
            <person name="Dieguez-Uribeondo J."/>
            <person name="Young S.K."/>
            <person name="Zeng Q."/>
            <person name="Gargeya S."/>
            <person name="Fitzgerald M."/>
            <person name="Abouelleil A."/>
            <person name="Alvarado L."/>
            <person name="Chapman S.B."/>
            <person name="Gainer-Dewar J."/>
            <person name="Goldberg J."/>
            <person name="Griggs A."/>
            <person name="Gujja S."/>
            <person name="Hansen M."/>
            <person name="Howarth C."/>
            <person name="Imamovic A."/>
            <person name="Ireland A."/>
            <person name="Larimer J."/>
            <person name="McCowan C."/>
            <person name="Murphy C."/>
            <person name="Pearson M."/>
            <person name="Poon T.W."/>
            <person name="Priest M."/>
            <person name="Roberts A."/>
            <person name="Saif S."/>
            <person name="Shea T."/>
            <person name="Sykes S."/>
            <person name="Wortman J."/>
            <person name="Nusbaum C."/>
            <person name="Birren B."/>
        </authorList>
    </citation>
    <scope>NUCLEOTIDE SEQUENCE [LARGE SCALE GENOMIC DNA]</scope>
    <source>
        <strain evidence="14">NJM9701</strain>
    </source>
</reference>
<evidence type="ECO:0000256" key="3">
    <source>
        <dbReference type="ARBA" id="ARBA00013149"/>
    </source>
</evidence>
<dbReference type="eggNOG" id="KOG0133">
    <property type="taxonomic scope" value="Eukaryota"/>
</dbReference>
<comment type="cofactor">
    <cofactor evidence="1">
        <name>FAD</name>
        <dbReference type="ChEBI" id="CHEBI:57692"/>
    </cofactor>
</comment>
<evidence type="ECO:0000256" key="1">
    <source>
        <dbReference type="ARBA" id="ARBA00001974"/>
    </source>
</evidence>
<dbReference type="InterPro" id="IPR006050">
    <property type="entry name" value="DNA_photolyase_N"/>
</dbReference>
<dbReference type="SUPFAM" id="SSF48173">
    <property type="entry name" value="Cryptochrome/photolyase FAD-binding domain"/>
    <property type="match status" value="1"/>
</dbReference>
<evidence type="ECO:0000256" key="12">
    <source>
        <dbReference type="ARBA" id="ARBA00033999"/>
    </source>
</evidence>
<evidence type="ECO:0000256" key="11">
    <source>
        <dbReference type="ARBA" id="ARBA00031671"/>
    </source>
</evidence>
<dbReference type="InterPro" id="IPR032673">
    <property type="entry name" value="DNA_photolyase_2_CS"/>
</dbReference>
<gene>
    <name evidence="14" type="ORF">H310_10527</name>
</gene>
<dbReference type="Gene3D" id="1.10.579.10">
    <property type="entry name" value="DNA Cyclobutane Dipyrimidine Photolyase, subunit A, domain 3"/>
    <property type="match status" value="1"/>
</dbReference>
<accession>A0A024TSS0</accession>
<dbReference type="GO" id="GO:0003904">
    <property type="term" value="F:deoxyribodipyrimidine photo-lyase activity"/>
    <property type="evidence" value="ECO:0007669"/>
    <property type="project" value="UniProtKB-EC"/>
</dbReference>
<name>A0A024TSS0_9STRA</name>
<dbReference type="SUPFAM" id="SSF52425">
    <property type="entry name" value="Cryptochrome/photolyase, N-terminal domain"/>
    <property type="match status" value="1"/>
</dbReference>